<dbReference type="OrthoDB" id="5296720at2759"/>
<protein>
    <recommendedName>
        <fullName evidence="3">F-box domain-containing protein</fullName>
    </recommendedName>
</protein>
<name>A0A0F7THH4_PENBI</name>
<dbReference type="Proteomes" id="UP000042958">
    <property type="component" value="Unassembled WGS sequence"/>
</dbReference>
<dbReference type="EMBL" id="CDHK01000002">
    <property type="protein sequence ID" value="CEJ56254.1"/>
    <property type="molecule type" value="Genomic_DNA"/>
</dbReference>
<accession>A0A0F7THH4</accession>
<dbReference type="STRING" id="104259.A0A0F7THH4"/>
<reference evidence="2" key="1">
    <citation type="journal article" date="2015" name="Genome Announc.">
        <title>Draft genome sequence of the fungus Penicillium brasilianum MG11.</title>
        <authorList>
            <person name="Horn F."/>
            <person name="Linde J."/>
            <person name="Mattern D.J."/>
            <person name="Walther G."/>
            <person name="Guthke R."/>
            <person name="Brakhage A.A."/>
            <person name="Valiante V."/>
        </authorList>
    </citation>
    <scope>NUCLEOTIDE SEQUENCE [LARGE SCALE GENOMIC DNA]</scope>
    <source>
        <strain evidence="2">MG11</strain>
    </source>
</reference>
<evidence type="ECO:0000313" key="1">
    <source>
        <dbReference type="EMBL" id="CEJ56254.1"/>
    </source>
</evidence>
<proteinExistence type="predicted"/>
<evidence type="ECO:0000313" key="2">
    <source>
        <dbReference type="Proteomes" id="UP000042958"/>
    </source>
</evidence>
<dbReference type="AlphaFoldDB" id="A0A0F7THH4"/>
<organism evidence="1 2">
    <name type="scientific">Penicillium brasilianum</name>
    <dbReference type="NCBI Taxonomy" id="104259"/>
    <lineage>
        <taxon>Eukaryota</taxon>
        <taxon>Fungi</taxon>
        <taxon>Dikarya</taxon>
        <taxon>Ascomycota</taxon>
        <taxon>Pezizomycotina</taxon>
        <taxon>Eurotiomycetes</taxon>
        <taxon>Eurotiomycetidae</taxon>
        <taxon>Eurotiales</taxon>
        <taxon>Aspergillaceae</taxon>
        <taxon>Penicillium</taxon>
    </lineage>
</organism>
<sequence>MWSSRTMSSLLDRLPNELLDHIISYLDIEPPSYTQLHLEPGSNITISGKTPLKHLSQSCSCLATFVRPYLFAHARLVLHYEPSEFCSFIREWGLARYIKSITVLVMDKDLPQRVTGHWLIEIFEFIDPLRITILAPPRIIGEALQTPIDEQHGWAFDIDQQILKLEKNSYGNVDAYRPHPSENLLCTRPWTSLSFNEGSSLKAYNHYEYFSSHVPSVLSQWGHEDPPMHFRAEMEDYFRGIESLSYTAIFPFYNHVENVNIVMRLMPRLRVVTVQLAPDANNHATELEQRGSMDPNDPWMELESAYSILGFNVQTKTSVQEFRSRDFHVEAVRLDLESALREQLPGWTHDDRGKWTRPPSGETS</sequence>
<gene>
    <name evidence="1" type="ORF">PMG11_02471</name>
</gene>
<keyword evidence="2" id="KW-1185">Reference proteome</keyword>
<evidence type="ECO:0008006" key="3">
    <source>
        <dbReference type="Google" id="ProtNLM"/>
    </source>
</evidence>